<keyword evidence="2" id="KW-1185">Reference proteome</keyword>
<protein>
    <submittedName>
        <fullName evidence="1">Uncharacterized protein</fullName>
    </submittedName>
</protein>
<proteinExistence type="predicted"/>
<evidence type="ECO:0000313" key="1">
    <source>
        <dbReference type="EMBL" id="KAI3685574.1"/>
    </source>
</evidence>
<comment type="caution">
    <text evidence="1">The sequence shown here is derived from an EMBL/GenBank/DDBJ whole genome shotgun (WGS) entry which is preliminary data.</text>
</comment>
<gene>
    <name evidence="1" type="ORF">L6452_34822</name>
</gene>
<dbReference type="Proteomes" id="UP001055879">
    <property type="component" value="Linkage Group LG12"/>
</dbReference>
<reference evidence="2" key="1">
    <citation type="journal article" date="2022" name="Mol. Ecol. Resour.">
        <title>The genomes of chicory, endive, great burdock and yacon provide insights into Asteraceae palaeo-polyploidization history and plant inulin production.</title>
        <authorList>
            <person name="Fan W."/>
            <person name="Wang S."/>
            <person name="Wang H."/>
            <person name="Wang A."/>
            <person name="Jiang F."/>
            <person name="Liu H."/>
            <person name="Zhao H."/>
            <person name="Xu D."/>
            <person name="Zhang Y."/>
        </authorList>
    </citation>
    <scope>NUCLEOTIDE SEQUENCE [LARGE SCALE GENOMIC DNA]</scope>
    <source>
        <strain evidence="2">cv. Niubang</strain>
    </source>
</reference>
<reference evidence="1 2" key="2">
    <citation type="journal article" date="2022" name="Mol. Ecol. Resour.">
        <title>The genomes of chicory, endive, great burdock and yacon provide insights into Asteraceae paleo-polyploidization history and plant inulin production.</title>
        <authorList>
            <person name="Fan W."/>
            <person name="Wang S."/>
            <person name="Wang H."/>
            <person name="Wang A."/>
            <person name="Jiang F."/>
            <person name="Liu H."/>
            <person name="Zhao H."/>
            <person name="Xu D."/>
            <person name="Zhang Y."/>
        </authorList>
    </citation>
    <scope>NUCLEOTIDE SEQUENCE [LARGE SCALE GENOMIC DNA]</scope>
    <source>
        <strain evidence="2">cv. Niubang</strain>
    </source>
</reference>
<accession>A0ACB8YIH8</accession>
<name>A0ACB8YIH8_ARCLA</name>
<dbReference type="EMBL" id="CM042058">
    <property type="protein sequence ID" value="KAI3685574.1"/>
    <property type="molecule type" value="Genomic_DNA"/>
</dbReference>
<organism evidence="1 2">
    <name type="scientific">Arctium lappa</name>
    <name type="common">Greater burdock</name>
    <name type="synonym">Lappa major</name>
    <dbReference type="NCBI Taxonomy" id="4217"/>
    <lineage>
        <taxon>Eukaryota</taxon>
        <taxon>Viridiplantae</taxon>
        <taxon>Streptophyta</taxon>
        <taxon>Embryophyta</taxon>
        <taxon>Tracheophyta</taxon>
        <taxon>Spermatophyta</taxon>
        <taxon>Magnoliopsida</taxon>
        <taxon>eudicotyledons</taxon>
        <taxon>Gunneridae</taxon>
        <taxon>Pentapetalae</taxon>
        <taxon>asterids</taxon>
        <taxon>campanulids</taxon>
        <taxon>Asterales</taxon>
        <taxon>Asteraceae</taxon>
        <taxon>Carduoideae</taxon>
        <taxon>Cardueae</taxon>
        <taxon>Arctiinae</taxon>
        <taxon>Arctium</taxon>
    </lineage>
</organism>
<evidence type="ECO:0000313" key="2">
    <source>
        <dbReference type="Proteomes" id="UP001055879"/>
    </source>
</evidence>
<sequence>MWWSATVEKGEGERGSAMVISTRGATLVGRWQTTMMVDRVVTDISSLQCLRYGMGMEFINGSWSLHEYESPLLPSS</sequence>